<accession>A0A231GTF6</accession>
<keyword evidence="2" id="KW-1185">Reference proteome</keyword>
<proteinExistence type="predicted"/>
<dbReference type="EMBL" id="NGAF01000052">
    <property type="protein sequence ID" value="OXR39899.1"/>
    <property type="molecule type" value="Genomic_DNA"/>
</dbReference>
<reference evidence="1 2" key="1">
    <citation type="submission" date="2017-07" db="EMBL/GenBank/DDBJ databases">
        <title>First draft Genome Sequence of Nocardia cerradoensis isolated from human infection.</title>
        <authorList>
            <person name="Carrasco G."/>
        </authorList>
    </citation>
    <scope>NUCLEOTIDE SEQUENCE [LARGE SCALE GENOMIC DNA]</scope>
    <source>
        <strain evidence="1 2">CNM20130759</strain>
    </source>
</reference>
<comment type="caution">
    <text evidence="1">The sequence shown here is derived from an EMBL/GenBank/DDBJ whole genome shotgun (WGS) entry which is preliminary data.</text>
</comment>
<organism evidence="1 2">
    <name type="scientific">Nocardia cerradoensis</name>
    <dbReference type="NCBI Taxonomy" id="85688"/>
    <lineage>
        <taxon>Bacteria</taxon>
        <taxon>Bacillati</taxon>
        <taxon>Actinomycetota</taxon>
        <taxon>Actinomycetes</taxon>
        <taxon>Mycobacteriales</taxon>
        <taxon>Nocardiaceae</taxon>
        <taxon>Nocardia</taxon>
    </lineage>
</organism>
<dbReference type="AlphaFoldDB" id="A0A231GTF6"/>
<sequence length="42" mass="4433">MFRIVAMDDDGDPSRVIVEPASETPGGYPFPTPIASLVPADT</sequence>
<evidence type="ECO:0000313" key="1">
    <source>
        <dbReference type="EMBL" id="OXR39899.1"/>
    </source>
</evidence>
<dbReference type="Proteomes" id="UP000215506">
    <property type="component" value="Unassembled WGS sequence"/>
</dbReference>
<evidence type="ECO:0000313" key="2">
    <source>
        <dbReference type="Proteomes" id="UP000215506"/>
    </source>
</evidence>
<protein>
    <submittedName>
        <fullName evidence="1">Uncharacterized protein</fullName>
    </submittedName>
</protein>
<gene>
    <name evidence="1" type="ORF">B7C42_08004</name>
</gene>
<name>A0A231GTF6_9NOCA</name>